<dbReference type="OMA" id="VFTHVIN"/>
<keyword evidence="11" id="KW-0131">Cell cycle</keyword>
<dbReference type="VEuPathDB" id="VectorBase:HLOH_041303"/>
<keyword evidence="7" id="KW-0175">Coiled coil</keyword>
<accession>A0A9J6H388</accession>
<evidence type="ECO:0000256" key="9">
    <source>
        <dbReference type="ARBA" id="ARBA00023163"/>
    </source>
</evidence>
<dbReference type="InterPro" id="IPR048365">
    <property type="entry name" value="TNP-like_RNaseH_N"/>
</dbReference>
<dbReference type="OrthoDB" id="6489082at2759"/>
<dbReference type="EMBL" id="JABSTR010000011">
    <property type="protein sequence ID" value="KAH9382234.1"/>
    <property type="molecule type" value="Genomic_DNA"/>
</dbReference>
<evidence type="ECO:0000256" key="10">
    <source>
        <dbReference type="ARBA" id="ARBA00023242"/>
    </source>
</evidence>
<dbReference type="SUPFAM" id="SSF57716">
    <property type="entry name" value="Glucocorticoid receptor-like (DNA-binding domain)"/>
    <property type="match status" value="1"/>
</dbReference>
<evidence type="ECO:0000256" key="2">
    <source>
        <dbReference type="ARBA" id="ARBA00006177"/>
    </source>
</evidence>
<feature type="domain" description="THAP-type" evidence="14">
    <location>
        <begin position="8"/>
        <end position="104"/>
    </location>
</feature>
<evidence type="ECO:0000256" key="12">
    <source>
        <dbReference type="PROSITE-ProRule" id="PRU00309"/>
    </source>
</evidence>
<dbReference type="AlphaFoldDB" id="A0A9J6H388"/>
<dbReference type="Pfam" id="PF21789">
    <property type="entry name" value="TNP-like_RNaseH_C"/>
    <property type="match status" value="1"/>
</dbReference>
<evidence type="ECO:0000256" key="8">
    <source>
        <dbReference type="ARBA" id="ARBA00023125"/>
    </source>
</evidence>
<dbReference type="InterPro" id="IPR006612">
    <property type="entry name" value="THAP_Znf"/>
</dbReference>
<dbReference type="InterPro" id="IPR048367">
    <property type="entry name" value="TNP-like_RNaseH_C"/>
</dbReference>
<dbReference type="InterPro" id="IPR026516">
    <property type="entry name" value="THAP1/10"/>
</dbReference>
<dbReference type="Pfam" id="PF05485">
    <property type="entry name" value="THAP"/>
    <property type="match status" value="1"/>
</dbReference>
<evidence type="ECO:0000256" key="6">
    <source>
        <dbReference type="ARBA" id="ARBA00023015"/>
    </source>
</evidence>
<proteinExistence type="inferred from homology"/>
<protein>
    <recommendedName>
        <fullName evidence="14">THAP-type domain-containing protein</fullName>
    </recommendedName>
</protein>
<reference evidence="15 16" key="1">
    <citation type="journal article" date="2020" name="Cell">
        <title>Large-Scale Comparative Analyses of Tick Genomes Elucidate Their Genetic Diversity and Vector Capacities.</title>
        <authorList>
            <consortium name="Tick Genome and Microbiome Consortium (TIGMIC)"/>
            <person name="Jia N."/>
            <person name="Wang J."/>
            <person name="Shi W."/>
            <person name="Du L."/>
            <person name="Sun Y."/>
            <person name="Zhan W."/>
            <person name="Jiang J.F."/>
            <person name="Wang Q."/>
            <person name="Zhang B."/>
            <person name="Ji P."/>
            <person name="Bell-Sakyi L."/>
            <person name="Cui X.M."/>
            <person name="Yuan T.T."/>
            <person name="Jiang B.G."/>
            <person name="Yang W.F."/>
            <person name="Lam T.T."/>
            <person name="Chang Q.C."/>
            <person name="Ding S.J."/>
            <person name="Wang X.J."/>
            <person name="Zhu J.G."/>
            <person name="Ruan X.D."/>
            <person name="Zhao L."/>
            <person name="Wei J.T."/>
            <person name="Ye R.Z."/>
            <person name="Que T.C."/>
            <person name="Du C.H."/>
            <person name="Zhou Y.H."/>
            <person name="Cheng J.X."/>
            <person name="Dai P.F."/>
            <person name="Guo W.B."/>
            <person name="Han X.H."/>
            <person name="Huang E.J."/>
            <person name="Li L.F."/>
            <person name="Wei W."/>
            <person name="Gao Y.C."/>
            <person name="Liu J.Z."/>
            <person name="Shao H.Z."/>
            <person name="Wang X."/>
            <person name="Wang C.C."/>
            <person name="Yang T.C."/>
            <person name="Huo Q.B."/>
            <person name="Li W."/>
            <person name="Chen H.Y."/>
            <person name="Chen S.E."/>
            <person name="Zhou L.G."/>
            <person name="Ni X.B."/>
            <person name="Tian J.H."/>
            <person name="Sheng Y."/>
            <person name="Liu T."/>
            <person name="Pan Y.S."/>
            <person name="Xia L.Y."/>
            <person name="Li J."/>
            <person name="Zhao F."/>
            <person name="Cao W.C."/>
        </authorList>
    </citation>
    <scope>NUCLEOTIDE SEQUENCE [LARGE SCALE GENOMIC DNA]</scope>
    <source>
        <strain evidence="15">HaeL-2018</strain>
    </source>
</reference>
<keyword evidence="10" id="KW-0539">Nucleus</keyword>
<gene>
    <name evidence="15" type="ORF">HPB48_016952</name>
</gene>
<dbReference type="GO" id="GO:0008270">
    <property type="term" value="F:zinc ion binding"/>
    <property type="evidence" value="ECO:0007669"/>
    <property type="project" value="UniProtKB-KW"/>
</dbReference>
<dbReference type="GO" id="GO:0043565">
    <property type="term" value="F:sequence-specific DNA binding"/>
    <property type="evidence" value="ECO:0007669"/>
    <property type="project" value="InterPro"/>
</dbReference>
<keyword evidence="4 12" id="KW-0863">Zinc-finger</keyword>
<comment type="similarity">
    <text evidence="2">Belongs to the THAP1 family.</text>
</comment>
<evidence type="ECO:0000313" key="16">
    <source>
        <dbReference type="Proteomes" id="UP000821853"/>
    </source>
</evidence>
<evidence type="ECO:0000256" key="4">
    <source>
        <dbReference type="ARBA" id="ARBA00022771"/>
    </source>
</evidence>
<evidence type="ECO:0000256" key="11">
    <source>
        <dbReference type="ARBA" id="ARBA00023306"/>
    </source>
</evidence>
<dbReference type="SMART" id="SM00980">
    <property type="entry name" value="THAP"/>
    <property type="match status" value="1"/>
</dbReference>
<keyword evidence="3" id="KW-0479">Metal-binding</keyword>
<evidence type="ECO:0000256" key="13">
    <source>
        <dbReference type="SAM" id="MobiDB-lite"/>
    </source>
</evidence>
<evidence type="ECO:0000313" key="15">
    <source>
        <dbReference type="EMBL" id="KAH9382234.1"/>
    </source>
</evidence>
<keyword evidence="8 12" id="KW-0238">DNA-binding</keyword>
<evidence type="ECO:0000256" key="3">
    <source>
        <dbReference type="ARBA" id="ARBA00022723"/>
    </source>
</evidence>
<keyword evidence="9" id="KW-0804">Transcription</keyword>
<organism evidence="15 16">
    <name type="scientific">Haemaphysalis longicornis</name>
    <name type="common">Bush tick</name>
    <dbReference type="NCBI Taxonomy" id="44386"/>
    <lineage>
        <taxon>Eukaryota</taxon>
        <taxon>Metazoa</taxon>
        <taxon>Ecdysozoa</taxon>
        <taxon>Arthropoda</taxon>
        <taxon>Chelicerata</taxon>
        <taxon>Arachnida</taxon>
        <taxon>Acari</taxon>
        <taxon>Parasitiformes</taxon>
        <taxon>Ixodida</taxon>
        <taxon>Ixodoidea</taxon>
        <taxon>Ixodidae</taxon>
        <taxon>Haemaphysalinae</taxon>
        <taxon>Haemaphysalis</taxon>
    </lineage>
</organism>
<comment type="caution">
    <text evidence="15">The sequence shown here is derived from an EMBL/GenBank/DDBJ whole genome shotgun (WGS) entry which is preliminary data.</text>
</comment>
<dbReference type="Pfam" id="PF21787">
    <property type="entry name" value="TNP-like_RNaseH_N"/>
    <property type="match status" value="1"/>
</dbReference>
<evidence type="ECO:0000259" key="14">
    <source>
        <dbReference type="PROSITE" id="PS50950"/>
    </source>
</evidence>
<evidence type="ECO:0000256" key="1">
    <source>
        <dbReference type="ARBA" id="ARBA00004642"/>
    </source>
</evidence>
<keyword evidence="5" id="KW-0862">Zinc</keyword>
<dbReference type="GO" id="GO:0005654">
    <property type="term" value="C:nucleoplasm"/>
    <property type="evidence" value="ECO:0007669"/>
    <property type="project" value="UniProtKB-SubCell"/>
</dbReference>
<feature type="region of interest" description="Disordered" evidence="13">
    <location>
        <begin position="106"/>
        <end position="160"/>
    </location>
</feature>
<name>A0A9J6H388_HAELO</name>
<sequence>MSSKRKASQTHCFAPGCSSGYVSARKSGRQVSLFSVPKDPERFKAWQRAVPRADKPLEATSVLCELHFDEQYLVRFFTHTINGETVQIPRDRPKLTDNAIPTVYPNVPAYLSKKPPQKRTSRTSTGGLPAKIPRCEGSASVHDNAADSHEDGSASPTAPDIASCEPPSAYWAKHRIAGADNVTAFTVCAMNNGNLAFRKVVLFTANECSVQAKVSVQATLVKNVQVSNTAMAQELLAEADSLIPCKGFGEKGEFAPNPKRQEKTCGGRTFSMSCPGVAQEPGIACPQCRYLRKLLLNQASYKRRKAHASTRPLSYKLKIRSMQLKRTKSKILKVKSNIEKLKRKKANEDSSVFVDAIKSLPAKQQQQVRACLAAAKRKSTKGMKYDSEWVLECAVMCMKSPRLYEHIRKHKVMVLPSRTCLRRYLKKYRSGFGLSSKVFAAVKEKTKSMDPFQCHGGLLIDEMKLSENLSLASDGSIEGFVDLGKFTPEAERSLTCDHGLLVMFQPFSGKWHQIIGVFASHSNVKAETLAKIILESVILCENAGLHVDFVTCDGASWNRSMWHSFGVVGTKEKTVCRRKHPSDPERFLYFVSDFPHLVKCVRNSFVRTGFELPEGHADVDGIDFARNSDASHSTTLKAMPHVSKSVVRPTGFEAMRVNYAFLLFSDEVLRGLFLYREDIQEKHGDQSPTVNFVERMRKLIEAMTSRCSSGALRPGNAHKACIESFLAYLDLWEKKSEKKGSVGFLSQSTAEGLRVTLSSTLLLLEYVTTKLKYKYLMTSRLSQDPMERVFGIVRQMSGSNDHPSPSQFLISINTLSFQNLAKSPSHANVSSGVLRNLIDTESAVGTTSHRRIDELLDIGNLSEAHEVLSGCGLDHTDMVVEASDSRLIYYIGGYVARKSIATTKCTDCCAQLLRRNDGSPPAAACLTNAVNRGGLLHPSDKLNDLVTSLENAFTRCFSIKESKVTVSWT</sequence>
<dbReference type="PROSITE" id="PS50950">
    <property type="entry name" value="ZF_THAP"/>
    <property type="match status" value="1"/>
</dbReference>
<evidence type="ECO:0000256" key="5">
    <source>
        <dbReference type="ARBA" id="ARBA00022833"/>
    </source>
</evidence>
<evidence type="ECO:0000256" key="7">
    <source>
        <dbReference type="ARBA" id="ARBA00023054"/>
    </source>
</evidence>
<dbReference type="Proteomes" id="UP000821853">
    <property type="component" value="Chromosome 9"/>
</dbReference>
<dbReference type="SMART" id="SM00692">
    <property type="entry name" value="DM3"/>
    <property type="match status" value="1"/>
</dbReference>
<dbReference type="PANTHER" id="PTHR46600:SF1">
    <property type="entry name" value="THAP DOMAIN-CONTAINING PROTEIN 1"/>
    <property type="match status" value="1"/>
</dbReference>
<keyword evidence="16" id="KW-1185">Reference proteome</keyword>
<dbReference type="PANTHER" id="PTHR46600">
    <property type="entry name" value="THAP DOMAIN-CONTAINING"/>
    <property type="match status" value="1"/>
</dbReference>
<keyword evidence="6" id="KW-0805">Transcription regulation</keyword>
<comment type="subcellular location">
    <subcellularLocation>
        <location evidence="1">Nucleus</location>
        <location evidence="1">Nucleoplasm</location>
    </subcellularLocation>
</comment>